<dbReference type="AlphaFoldDB" id="A0A2V2N1T3"/>
<dbReference type="InterPro" id="IPR052512">
    <property type="entry name" value="4CMD/NDH-1_regulator"/>
</dbReference>
<dbReference type="SUPFAM" id="SSF69118">
    <property type="entry name" value="AhpD-like"/>
    <property type="match status" value="1"/>
</dbReference>
<proteinExistence type="predicted"/>
<comment type="caution">
    <text evidence="2">The sequence shown here is derived from an EMBL/GenBank/DDBJ whole genome shotgun (WGS) entry which is preliminary data.</text>
</comment>
<keyword evidence="3" id="KW-1185">Reference proteome</keyword>
<dbReference type="EMBL" id="QGMZ01000041">
    <property type="protein sequence ID" value="PWR70498.1"/>
    <property type="molecule type" value="Genomic_DNA"/>
</dbReference>
<feature type="domain" description="Carboxymuconolactone decarboxylase-like" evidence="1">
    <location>
        <begin position="42"/>
        <end position="117"/>
    </location>
</feature>
<evidence type="ECO:0000313" key="3">
    <source>
        <dbReference type="Proteomes" id="UP000245934"/>
    </source>
</evidence>
<dbReference type="InterPro" id="IPR003779">
    <property type="entry name" value="CMD-like"/>
</dbReference>
<protein>
    <submittedName>
        <fullName evidence="2">4-carboxymuconolactone decarboxylase</fullName>
    </submittedName>
</protein>
<sequence>MDQERMEIGLRKLKDVDGKAGEEVYERISKISPFMAGFLVESFGDVYSIPAIDDKTREIAVIGALTALGYAIPQLKVHIHAGLNVGLSKEEILAIINTIGIYAGFPAALNALFAAQEVFDEAGLKK</sequence>
<gene>
    <name evidence="2" type="ORF">DLD82_15615</name>
</gene>
<reference evidence="2 3" key="1">
    <citation type="submission" date="2018-05" db="EMBL/GenBank/DDBJ databases">
        <title>Draft genome of Methanospirillum stamsii Pt1.</title>
        <authorList>
            <person name="Dueholm M.S."/>
            <person name="Nielsen P.H."/>
            <person name="Bakmann L.F."/>
            <person name="Otzen D.E."/>
        </authorList>
    </citation>
    <scope>NUCLEOTIDE SEQUENCE [LARGE SCALE GENOMIC DNA]</scope>
    <source>
        <strain evidence="2 3">Pt1</strain>
    </source>
</reference>
<name>A0A2V2N1T3_9EURY</name>
<dbReference type="GO" id="GO:0051920">
    <property type="term" value="F:peroxiredoxin activity"/>
    <property type="evidence" value="ECO:0007669"/>
    <property type="project" value="InterPro"/>
</dbReference>
<organism evidence="2 3">
    <name type="scientific">Methanospirillum stamsii</name>
    <dbReference type="NCBI Taxonomy" id="1277351"/>
    <lineage>
        <taxon>Archaea</taxon>
        <taxon>Methanobacteriati</taxon>
        <taxon>Methanobacteriota</taxon>
        <taxon>Stenosarchaea group</taxon>
        <taxon>Methanomicrobia</taxon>
        <taxon>Methanomicrobiales</taxon>
        <taxon>Methanospirillaceae</taxon>
        <taxon>Methanospirillum</taxon>
    </lineage>
</organism>
<dbReference type="InterPro" id="IPR029032">
    <property type="entry name" value="AhpD-like"/>
</dbReference>
<dbReference type="Pfam" id="PF02627">
    <property type="entry name" value="CMD"/>
    <property type="match status" value="1"/>
</dbReference>
<dbReference type="Gene3D" id="1.20.1290.10">
    <property type="entry name" value="AhpD-like"/>
    <property type="match status" value="1"/>
</dbReference>
<dbReference type="PANTHER" id="PTHR33570">
    <property type="entry name" value="4-CARBOXYMUCONOLACTONE DECARBOXYLASE FAMILY PROTEIN"/>
    <property type="match status" value="1"/>
</dbReference>
<evidence type="ECO:0000259" key="1">
    <source>
        <dbReference type="Pfam" id="PF02627"/>
    </source>
</evidence>
<evidence type="ECO:0000313" key="2">
    <source>
        <dbReference type="EMBL" id="PWR70498.1"/>
    </source>
</evidence>
<dbReference type="Proteomes" id="UP000245934">
    <property type="component" value="Unassembled WGS sequence"/>
</dbReference>
<accession>A0A2V2N1T3</accession>
<dbReference type="PANTHER" id="PTHR33570:SF10">
    <property type="entry name" value="GAMMA-CARBOXYMUCONOLACTONE DECARBOXYLASE"/>
    <property type="match status" value="1"/>
</dbReference>